<sequence>HTYGENKGTIGICVVGNYDETLIRQSLKEELFKLLDDIKSRYGEIEIHGHNEYSSKTCPGDHFPLGEIKYRYKNHWAEDFYDYYNDCIGTMHEKRFNDALTRGEYLALRCSEEQRKE</sequence>
<name>X1BRL4_9ZZZZ</name>
<reference evidence="2" key="1">
    <citation type="journal article" date="2014" name="Front. Microbiol.">
        <title>High frequency of phylogenetically diverse reductive dehalogenase-homologous genes in deep subseafloor sedimentary metagenomes.</title>
        <authorList>
            <person name="Kawai M."/>
            <person name="Futagami T."/>
            <person name="Toyoda A."/>
            <person name="Takaki Y."/>
            <person name="Nishi S."/>
            <person name="Hori S."/>
            <person name="Arai W."/>
            <person name="Tsubouchi T."/>
            <person name="Morono Y."/>
            <person name="Uchiyama I."/>
            <person name="Ito T."/>
            <person name="Fujiyama A."/>
            <person name="Inagaki F."/>
            <person name="Takami H."/>
        </authorList>
    </citation>
    <scope>NUCLEOTIDE SEQUENCE</scope>
    <source>
        <strain evidence="2">Expedition CK06-06</strain>
    </source>
</reference>
<dbReference type="InterPro" id="IPR036505">
    <property type="entry name" value="Amidase/PGRP_sf"/>
</dbReference>
<accession>X1BRL4</accession>
<organism evidence="2">
    <name type="scientific">marine sediment metagenome</name>
    <dbReference type="NCBI Taxonomy" id="412755"/>
    <lineage>
        <taxon>unclassified sequences</taxon>
        <taxon>metagenomes</taxon>
        <taxon>ecological metagenomes</taxon>
    </lineage>
</organism>
<proteinExistence type="predicted"/>
<feature type="non-terminal residue" evidence="2">
    <location>
        <position position="1"/>
    </location>
</feature>
<evidence type="ECO:0000259" key="1">
    <source>
        <dbReference type="Pfam" id="PF01510"/>
    </source>
</evidence>
<dbReference type="GO" id="GO:0008745">
    <property type="term" value="F:N-acetylmuramoyl-L-alanine amidase activity"/>
    <property type="evidence" value="ECO:0007669"/>
    <property type="project" value="InterPro"/>
</dbReference>
<feature type="domain" description="N-acetylmuramoyl-L-alanine amidase" evidence="1">
    <location>
        <begin position="4"/>
        <end position="61"/>
    </location>
</feature>
<evidence type="ECO:0000313" key="2">
    <source>
        <dbReference type="EMBL" id="GAG83802.1"/>
    </source>
</evidence>
<dbReference type="GO" id="GO:0009253">
    <property type="term" value="P:peptidoglycan catabolic process"/>
    <property type="evidence" value="ECO:0007669"/>
    <property type="project" value="InterPro"/>
</dbReference>
<protein>
    <recommendedName>
        <fullName evidence="1">N-acetylmuramoyl-L-alanine amidase domain-containing protein</fullName>
    </recommendedName>
</protein>
<dbReference type="InterPro" id="IPR002502">
    <property type="entry name" value="Amidase_domain"/>
</dbReference>
<dbReference type="AlphaFoldDB" id="X1BRL4"/>
<dbReference type="EMBL" id="BART01011340">
    <property type="protein sequence ID" value="GAG83802.1"/>
    <property type="molecule type" value="Genomic_DNA"/>
</dbReference>
<dbReference type="SUPFAM" id="SSF55846">
    <property type="entry name" value="N-acetylmuramoyl-L-alanine amidase-like"/>
    <property type="match status" value="1"/>
</dbReference>
<comment type="caution">
    <text evidence="2">The sequence shown here is derived from an EMBL/GenBank/DDBJ whole genome shotgun (WGS) entry which is preliminary data.</text>
</comment>
<dbReference type="Pfam" id="PF01510">
    <property type="entry name" value="Amidase_2"/>
    <property type="match status" value="1"/>
</dbReference>
<gene>
    <name evidence="2" type="ORF">S01H4_24203</name>
</gene>
<dbReference type="Gene3D" id="3.40.80.10">
    <property type="entry name" value="Peptidoglycan recognition protein-like"/>
    <property type="match status" value="1"/>
</dbReference>